<evidence type="ECO:0000313" key="2">
    <source>
        <dbReference type="EMBL" id="AZV41551.1"/>
    </source>
</evidence>
<sequence>MERENIIAATQNRLKQFSMSDFNHYKENTQEQFIKIEKYFLEAEERIYKALKVVNSIKFNMREVCNEINISKSTIYNNPNTLRFYIEKRIEDIEKQDLLPKNKQEKTQKRMSELEDFLDRAIIDQIEFNNLKLHNEQLQTEVNRLAEKNELLNLERAELVKKLNDMELELRRLRNKKGNVVSINNE</sequence>
<dbReference type="RefSeq" id="WP_127759214.1">
    <property type="nucleotide sequence ID" value="NZ_CP026095.1"/>
</dbReference>
<accession>A0A3Q9RK87</accession>
<dbReference type="Proteomes" id="UP000283095">
    <property type="component" value="Chromosome"/>
</dbReference>
<dbReference type="EMBL" id="CP026095">
    <property type="protein sequence ID" value="AZV41551.1"/>
    <property type="molecule type" value="Genomic_DNA"/>
</dbReference>
<gene>
    <name evidence="2" type="ORF">BAOM_0940</name>
</gene>
<evidence type="ECO:0000256" key="1">
    <source>
        <dbReference type="SAM" id="Coils"/>
    </source>
</evidence>
<dbReference type="KEGG" id="pasa:BAOM_0940"/>
<reference evidence="2 3" key="1">
    <citation type="submission" date="2018-01" db="EMBL/GenBank/DDBJ databases">
        <title>Bacillus asahii Genome sequencing and assembly.</title>
        <authorList>
            <person name="Jiang H."/>
            <person name="Feng Y."/>
            <person name="Zhao F."/>
            <person name="Lin X."/>
        </authorList>
    </citation>
    <scope>NUCLEOTIDE SEQUENCE [LARGE SCALE GENOMIC DNA]</scope>
    <source>
        <strain evidence="2 3">OM18</strain>
    </source>
</reference>
<evidence type="ECO:0000313" key="3">
    <source>
        <dbReference type="Proteomes" id="UP000283095"/>
    </source>
</evidence>
<protein>
    <submittedName>
        <fullName evidence="2">Uncharacterized protein</fullName>
    </submittedName>
</protein>
<organism evidence="2 3">
    <name type="scientific">Peribacillus asahii</name>
    <dbReference type="NCBI Taxonomy" id="228899"/>
    <lineage>
        <taxon>Bacteria</taxon>
        <taxon>Bacillati</taxon>
        <taxon>Bacillota</taxon>
        <taxon>Bacilli</taxon>
        <taxon>Bacillales</taxon>
        <taxon>Bacillaceae</taxon>
        <taxon>Peribacillus</taxon>
    </lineage>
</organism>
<dbReference type="OrthoDB" id="2920949at2"/>
<keyword evidence="1" id="KW-0175">Coiled coil</keyword>
<name>A0A3Q9RK87_9BACI</name>
<feature type="coiled-coil region" evidence="1">
    <location>
        <begin position="128"/>
        <end position="176"/>
    </location>
</feature>
<dbReference type="AlphaFoldDB" id="A0A3Q9RK87"/>
<proteinExistence type="predicted"/>